<geneLocation type="plasmid" evidence="2 3">
    <name>unnamed</name>
</geneLocation>
<reference evidence="2 3" key="1">
    <citation type="submission" date="2023-03" db="EMBL/GenBank/DDBJ databases">
        <authorList>
            <person name="Kaur S."/>
            <person name="Espinosa-Saiz D."/>
            <person name="Velazquez E."/>
            <person name="Menendez E."/>
            <person name="diCenzo G.C."/>
        </authorList>
    </citation>
    <scope>NUCLEOTIDE SEQUENCE [LARGE SCALE GENOMIC DNA]</scope>
    <source>
        <strain evidence="2 3">LMG 27395</strain>
        <plasmid evidence="2 3">unnamed</plasmid>
    </source>
</reference>
<keyword evidence="2" id="KW-0614">Plasmid</keyword>
<gene>
    <name evidence="2" type="ORF">PYH38_006231</name>
</gene>
<evidence type="ECO:0000313" key="2">
    <source>
        <dbReference type="EMBL" id="WEX85329.1"/>
    </source>
</evidence>
<protein>
    <recommendedName>
        <fullName evidence="4">Secreted protein</fullName>
    </recommendedName>
</protein>
<evidence type="ECO:0008006" key="4">
    <source>
        <dbReference type="Google" id="ProtNLM"/>
    </source>
</evidence>
<keyword evidence="1" id="KW-1133">Transmembrane helix</keyword>
<feature type="transmembrane region" description="Helical" evidence="1">
    <location>
        <begin position="12"/>
        <end position="37"/>
    </location>
</feature>
<keyword evidence="1" id="KW-0472">Membrane</keyword>
<keyword evidence="1" id="KW-0812">Transmembrane</keyword>
<evidence type="ECO:0000313" key="3">
    <source>
        <dbReference type="Proteomes" id="UP001235547"/>
    </source>
</evidence>
<dbReference type="Proteomes" id="UP001235547">
    <property type="component" value="Plasmid unnamed"/>
</dbReference>
<name>A0ABY8D364_9HYPH</name>
<keyword evidence="3" id="KW-1185">Reference proteome</keyword>
<accession>A0ABY8D364</accession>
<sequence>MPWPWRGRSKLSLWIAACVLIPLWTSVLVRSCAWIILLQRRGVLNDIPVGTGIIEEAMKMIYTEGAVDRSHDTCAAAVHGTADLRRFRPSCSANSPQALLFDPSYSSWFCPR</sequence>
<organism evidence="2 3">
    <name type="scientific">Sinorhizobium numidicum</name>
    <dbReference type="NCBI Taxonomy" id="680248"/>
    <lineage>
        <taxon>Bacteria</taxon>
        <taxon>Pseudomonadati</taxon>
        <taxon>Pseudomonadota</taxon>
        <taxon>Alphaproteobacteria</taxon>
        <taxon>Hyphomicrobiales</taxon>
        <taxon>Rhizobiaceae</taxon>
        <taxon>Sinorhizobium/Ensifer group</taxon>
        <taxon>Sinorhizobium</taxon>
    </lineage>
</organism>
<dbReference type="RefSeq" id="WP_280736240.1">
    <property type="nucleotide sequence ID" value="NZ_CP120369.1"/>
</dbReference>
<evidence type="ECO:0000256" key="1">
    <source>
        <dbReference type="SAM" id="Phobius"/>
    </source>
</evidence>
<dbReference type="EMBL" id="CP120372">
    <property type="protein sequence ID" value="WEX85329.1"/>
    <property type="molecule type" value="Genomic_DNA"/>
</dbReference>
<proteinExistence type="predicted"/>